<sequence length="277" mass="30703">MFLEFLKAAFFGVVQGITEWLPVSSTGHMILFEQFIHMNVSKDFWDMFVVVIQFGSILAVVLLYFHKLNPFSPSKSPIQKKRTWSLWGKVLVGIIPLGLIGLPFDDLVTGKLYGYVTVAIALIVYGIAFIVVENRNCAKTPAIRSFEQLSYKKALFIGLFQVLSIVPGTSRSGSTILGASLLGCSRHIAAEFSFFMAVPVMLGASLLKIVKFFVKTGVGFTGMEIGILLIGMAVAFVVSVFAIKFLMGYIRRHDFKAFGWYRIVLGIIVILYAVIFA</sequence>
<reference evidence="18" key="1">
    <citation type="submission" date="2019-11" db="EMBL/GenBank/DDBJ databases">
        <authorList>
            <person name="Feng L."/>
        </authorList>
    </citation>
    <scope>NUCLEOTIDE SEQUENCE</scope>
    <source>
        <strain evidence="18">ElimosumLFYP34</strain>
    </source>
</reference>
<evidence type="ECO:0000256" key="11">
    <source>
        <dbReference type="ARBA" id="ARBA00023136"/>
    </source>
</evidence>
<evidence type="ECO:0000256" key="16">
    <source>
        <dbReference type="ARBA" id="ARBA00047594"/>
    </source>
</evidence>
<dbReference type="GO" id="GO:0005886">
    <property type="term" value="C:plasma membrane"/>
    <property type="evidence" value="ECO:0007669"/>
    <property type="project" value="UniProtKB-SubCell"/>
</dbReference>
<gene>
    <name evidence="18" type="primary">uppP_1</name>
    <name evidence="17" type="synonym">uppP</name>
    <name evidence="18" type="ORF">ELLFYP34_02034</name>
</gene>
<dbReference type="EMBL" id="CACRTR010000003">
    <property type="protein sequence ID" value="VYT83477.1"/>
    <property type="molecule type" value="Genomic_DNA"/>
</dbReference>
<evidence type="ECO:0000256" key="4">
    <source>
        <dbReference type="ARBA" id="ARBA00021581"/>
    </source>
</evidence>
<dbReference type="GO" id="GO:0050380">
    <property type="term" value="F:undecaprenyl-diphosphatase activity"/>
    <property type="evidence" value="ECO:0007669"/>
    <property type="project" value="UniProtKB-UniRule"/>
</dbReference>
<evidence type="ECO:0000256" key="6">
    <source>
        <dbReference type="ARBA" id="ARBA00022692"/>
    </source>
</evidence>
<dbReference type="InterPro" id="IPR003824">
    <property type="entry name" value="UppP"/>
</dbReference>
<evidence type="ECO:0000256" key="12">
    <source>
        <dbReference type="ARBA" id="ARBA00023251"/>
    </source>
</evidence>
<keyword evidence="12 17" id="KW-0046">Antibiotic resistance</keyword>
<evidence type="ECO:0000256" key="9">
    <source>
        <dbReference type="ARBA" id="ARBA00022984"/>
    </source>
</evidence>
<proteinExistence type="inferred from homology"/>
<keyword evidence="7 17" id="KW-0378">Hydrolase</keyword>
<evidence type="ECO:0000256" key="8">
    <source>
        <dbReference type="ARBA" id="ARBA00022960"/>
    </source>
</evidence>
<dbReference type="HAMAP" id="MF_01006">
    <property type="entry name" value="Undec_diphosphatase"/>
    <property type="match status" value="1"/>
</dbReference>
<evidence type="ECO:0000313" key="18">
    <source>
        <dbReference type="EMBL" id="VYT83477.1"/>
    </source>
</evidence>
<evidence type="ECO:0000256" key="3">
    <source>
        <dbReference type="ARBA" id="ARBA00012374"/>
    </source>
</evidence>
<dbReference type="EC" id="3.6.1.27" evidence="3 17"/>
<evidence type="ECO:0000256" key="17">
    <source>
        <dbReference type="HAMAP-Rule" id="MF_01006"/>
    </source>
</evidence>
<evidence type="ECO:0000256" key="1">
    <source>
        <dbReference type="ARBA" id="ARBA00004651"/>
    </source>
</evidence>
<feature type="transmembrane region" description="Helical" evidence="17">
    <location>
        <begin position="86"/>
        <end position="104"/>
    </location>
</feature>
<evidence type="ECO:0000256" key="10">
    <source>
        <dbReference type="ARBA" id="ARBA00022989"/>
    </source>
</evidence>
<keyword evidence="13 17" id="KW-0961">Cell wall biogenesis/degradation</keyword>
<evidence type="ECO:0000256" key="7">
    <source>
        <dbReference type="ARBA" id="ARBA00022801"/>
    </source>
</evidence>
<evidence type="ECO:0000256" key="5">
    <source>
        <dbReference type="ARBA" id="ARBA00022475"/>
    </source>
</evidence>
<dbReference type="NCBIfam" id="NF001390">
    <property type="entry name" value="PRK00281.1-4"/>
    <property type="match status" value="1"/>
</dbReference>
<feature type="transmembrane region" description="Helical" evidence="17">
    <location>
        <begin position="110"/>
        <end position="132"/>
    </location>
</feature>
<dbReference type="PANTHER" id="PTHR30622:SF3">
    <property type="entry name" value="UNDECAPRENYL-DIPHOSPHATASE"/>
    <property type="match status" value="1"/>
</dbReference>
<dbReference type="GO" id="GO:0046677">
    <property type="term" value="P:response to antibiotic"/>
    <property type="evidence" value="ECO:0007669"/>
    <property type="project" value="UniProtKB-UniRule"/>
</dbReference>
<dbReference type="GO" id="GO:0008360">
    <property type="term" value="P:regulation of cell shape"/>
    <property type="evidence" value="ECO:0007669"/>
    <property type="project" value="UniProtKB-KW"/>
</dbReference>
<dbReference type="NCBIfam" id="NF001391">
    <property type="entry name" value="PRK00281.1-5"/>
    <property type="match status" value="1"/>
</dbReference>
<dbReference type="NCBIfam" id="TIGR00753">
    <property type="entry name" value="undec_PP_bacA"/>
    <property type="match status" value="1"/>
</dbReference>
<evidence type="ECO:0000256" key="13">
    <source>
        <dbReference type="ARBA" id="ARBA00023316"/>
    </source>
</evidence>
<dbReference type="GO" id="GO:0071555">
    <property type="term" value="P:cell wall organization"/>
    <property type="evidence" value="ECO:0007669"/>
    <property type="project" value="UniProtKB-KW"/>
</dbReference>
<accession>A0A6N2ZZI1</accession>
<dbReference type="GO" id="GO:0009252">
    <property type="term" value="P:peptidoglycan biosynthetic process"/>
    <property type="evidence" value="ECO:0007669"/>
    <property type="project" value="UniProtKB-KW"/>
</dbReference>
<evidence type="ECO:0000256" key="2">
    <source>
        <dbReference type="ARBA" id="ARBA00010621"/>
    </source>
</evidence>
<feature type="transmembrane region" description="Helical" evidence="17">
    <location>
        <begin position="153"/>
        <end position="172"/>
    </location>
</feature>
<comment type="function">
    <text evidence="17">Catalyzes the dephosphorylation of undecaprenyl diphosphate (UPP). Confers resistance to bacitracin.</text>
</comment>
<evidence type="ECO:0000256" key="15">
    <source>
        <dbReference type="ARBA" id="ARBA00032932"/>
    </source>
</evidence>
<keyword evidence="5 17" id="KW-1003">Cell membrane</keyword>
<feature type="transmembrane region" description="Helical" evidence="17">
    <location>
        <begin position="192"/>
        <end position="214"/>
    </location>
</feature>
<keyword evidence="6 17" id="KW-0812">Transmembrane</keyword>
<comment type="miscellaneous">
    <text evidence="17">Bacitracin is thought to be involved in the inhibition of peptidoglycan synthesis by sequestering undecaprenyl diphosphate, thereby reducing the pool of lipid carrier available.</text>
</comment>
<feature type="transmembrane region" description="Helical" evidence="17">
    <location>
        <begin position="226"/>
        <end position="247"/>
    </location>
</feature>
<keyword evidence="11 17" id="KW-0472">Membrane</keyword>
<comment type="catalytic activity">
    <reaction evidence="16 17">
        <text>di-trans,octa-cis-undecaprenyl diphosphate + H2O = di-trans,octa-cis-undecaprenyl phosphate + phosphate + H(+)</text>
        <dbReference type="Rhea" id="RHEA:28094"/>
        <dbReference type="ChEBI" id="CHEBI:15377"/>
        <dbReference type="ChEBI" id="CHEBI:15378"/>
        <dbReference type="ChEBI" id="CHEBI:43474"/>
        <dbReference type="ChEBI" id="CHEBI:58405"/>
        <dbReference type="ChEBI" id="CHEBI:60392"/>
        <dbReference type="EC" id="3.6.1.27"/>
    </reaction>
</comment>
<protein>
    <recommendedName>
        <fullName evidence="4 17">Undecaprenyl-diphosphatase</fullName>
        <ecNumber evidence="3 17">3.6.1.27</ecNumber>
    </recommendedName>
    <alternativeName>
        <fullName evidence="15 17">Bacitracin resistance protein</fullName>
    </alternativeName>
    <alternativeName>
        <fullName evidence="14 17">Undecaprenyl pyrophosphate phosphatase</fullName>
    </alternativeName>
</protein>
<keyword evidence="8 17" id="KW-0133">Cell shape</keyword>
<feature type="transmembrane region" description="Helical" evidence="17">
    <location>
        <begin position="44"/>
        <end position="65"/>
    </location>
</feature>
<evidence type="ECO:0000256" key="14">
    <source>
        <dbReference type="ARBA" id="ARBA00032707"/>
    </source>
</evidence>
<dbReference type="AlphaFoldDB" id="A0A6N2ZZI1"/>
<dbReference type="Pfam" id="PF02673">
    <property type="entry name" value="BacA"/>
    <property type="match status" value="1"/>
</dbReference>
<dbReference type="PANTHER" id="PTHR30622">
    <property type="entry name" value="UNDECAPRENYL-DIPHOSPHATASE"/>
    <property type="match status" value="1"/>
</dbReference>
<feature type="transmembrane region" description="Helical" evidence="17">
    <location>
        <begin position="259"/>
        <end position="276"/>
    </location>
</feature>
<comment type="similarity">
    <text evidence="2 17">Belongs to the UppP family.</text>
</comment>
<name>A0A6N2ZZI1_EUBLI</name>
<keyword evidence="10 17" id="KW-1133">Transmembrane helix</keyword>
<comment type="subcellular location">
    <subcellularLocation>
        <location evidence="1 17">Cell membrane</location>
        <topology evidence="1 17">Multi-pass membrane protein</topology>
    </subcellularLocation>
</comment>
<organism evidence="18">
    <name type="scientific">Eubacterium limosum</name>
    <dbReference type="NCBI Taxonomy" id="1736"/>
    <lineage>
        <taxon>Bacteria</taxon>
        <taxon>Bacillati</taxon>
        <taxon>Bacillota</taxon>
        <taxon>Clostridia</taxon>
        <taxon>Eubacteriales</taxon>
        <taxon>Eubacteriaceae</taxon>
        <taxon>Eubacterium</taxon>
    </lineage>
</organism>
<keyword evidence="9 17" id="KW-0573">Peptidoglycan synthesis</keyword>